<evidence type="ECO:0000256" key="1">
    <source>
        <dbReference type="SAM" id="MobiDB-lite"/>
    </source>
</evidence>
<dbReference type="KEGG" id="api:100576035"/>
<dbReference type="GeneID" id="100576035"/>
<evidence type="ECO:0000313" key="2">
    <source>
        <dbReference type="EnsemblMetazoa" id="XP_008183799.1"/>
    </source>
</evidence>
<reference evidence="3" key="1">
    <citation type="submission" date="2010-06" db="EMBL/GenBank/DDBJ databases">
        <authorList>
            <person name="Jiang H."/>
            <person name="Abraham K."/>
            <person name="Ali S."/>
            <person name="Alsbrooks S.L."/>
            <person name="Anim B.N."/>
            <person name="Anosike U.S."/>
            <person name="Attaway T."/>
            <person name="Bandaranaike D.P."/>
            <person name="Battles P.K."/>
            <person name="Bell S.N."/>
            <person name="Bell A.V."/>
            <person name="Beltran B."/>
            <person name="Bickham C."/>
            <person name="Bustamante Y."/>
            <person name="Caleb T."/>
            <person name="Canada A."/>
            <person name="Cardenas V."/>
            <person name="Carter K."/>
            <person name="Chacko J."/>
            <person name="Chandrabose M.N."/>
            <person name="Chavez D."/>
            <person name="Chavez A."/>
            <person name="Chen L."/>
            <person name="Chu H.-S."/>
            <person name="Claassen K.J."/>
            <person name="Cockrell R."/>
            <person name="Collins M."/>
            <person name="Cooper J.A."/>
            <person name="Cree A."/>
            <person name="Curry S.M."/>
            <person name="Da Y."/>
            <person name="Dao M.D."/>
            <person name="Das B."/>
            <person name="Davila M.-L."/>
            <person name="Davy-Carroll L."/>
            <person name="Denson S."/>
            <person name="Dinh H."/>
            <person name="Ebong V.E."/>
            <person name="Edwards J.R."/>
            <person name="Egan A."/>
            <person name="El-Daye J."/>
            <person name="Escobedo L."/>
            <person name="Fernandez S."/>
            <person name="Fernando P.R."/>
            <person name="Flagg N."/>
            <person name="Forbes L.D."/>
            <person name="Fowler R.G."/>
            <person name="Fu Q."/>
            <person name="Gabisi R.A."/>
            <person name="Ganer J."/>
            <person name="Garbino Pronczuk A."/>
            <person name="Garcia R.M."/>
            <person name="Garner T."/>
            <person name="Garrett T.E."/>
            <person name="Gonzalez D.A."/>
            <person name="Hamid H."/>
            <person name="Hawkins E.S."/>
            <person name="Hirani K."/>
            <person name="Hogues M.E."/>
            <person name="Hollins B."/>
            <person name="Hsiao C.-H."/>
            <person name="Jabil R."/>
            <person name="James M.L."/>
            <person name="Jhangiani S.N."/>
            <person name="Johnson B."/>
            <person name="Johnson Q."/>
            <person name="Joshi V."/>
            <person name="Kalu J.B."/>
            <person name="Kam C."/>
            <person name="Kashfia A."/>
            <person name="Keebler J."/>
            <person name="Kisamo H."/>
            <person name="Kovar C.L."/>
            <person name="Lago L.A."/>
            <person name="Lai C.-Y."/>
            <person name="Laidlaw J."/>
            <person name="Lara F."/>
            <person name="Le T.-K."/>
            <person name="Lee S.L."/>
            <person name="Legall F.H."/>
            <person name="Lemon S.J."/>
            <person name="Lewis L.R."/>
            <person name="Li B."/>
            <person name="Liu Y."/>
            <person name="Liu Y.-S."/>
            <person name="Lopez J."/>
            <person name="Lozado R.J."/>
            <person name="Lu J."/>
            <person name="Madu R.C."/>
            <person name="Maheshwari M."/>
            <person name="Maheshwari R."/>
            <person name="Malloy K."/>
            <person name="Martinez E."/>
            <person name="Mathew T."/>
            <person name="Mercado I.C."/>
            <person name="Mercado C."/>
            <person name="Meyer B."/>
            <person name="Montgomery K."/>
            <person name="Morgan M.B."/>
            <person name="Munidasa M."/>
            <person name="Nazareth L.V."/>
            <person name="Nelson J."/>
            <person name="Ng B.M."/>
            <person name="Nguyen N.B."/>
            <person name="Nguyen P.Q."/>
            <person name="Nguyen T."/>
            <person name="Obregon M."/>
            <person name="Okwuonu G.O."/>
            <person name="Onwere C.G."/>
            <person name="Orozco G."/>
            <person name="Parra A."/>
            <person name="Patel S."/>
            <person name="Patil S."/>
            <person name="Perez A."/>
            <person name="Perez Y."/>
            <person name="Pham C."/>
            <person name="Primus E.L."/>
            <person name="Pu L.-L."/>
            <person name="Puazo M."/>
            <person name="Qin X."/>
            <person name="Quiroz J.B."/>
            <person name="Reese J."/>
            <person name="Richards S."/>
            <person name="Rives C.M."/>
            <person name="Robberts R."/>
            <person name="Ruiz S.J."/>
            <person name="Ruiz M.J."/>
            <person name="Santibanez J."/>
            <person name="Schneider B.W."/>
            <person name="Sisson I."/>
            <person name="Smith M."/>
            <person name="Sodergren E."/>
            <person name="Song X.-Z."/>
            <person name="Song B.B."/>
            <person name="Summersgill H."/>
            <person name="Thelus R."/>
            <person name="Thornton R.D."/>
            <person name="Trejos Z.Y."/>
            <person name="Usmani K."/>
            <person name="Vattathil S."/>
            <person name="Villasana D."/>
            <person name="Walker D.L."/>
            <person name="Wang S."/>
            <person name="Wang K."/>
            <person name="White C.S."/>
            <person name="Williams A.C."/>
            <person name="Williamson J."/>
            <person name="Wilson K."/>
            <person name="Woghiren I.O."/>
            <person name="Woodworth J.R."/>
            <person name="Worley K.C."/>
            <person name="Wright R.A."/>
            <person name="Wu W."/>
            <person name="Young L."/>
            <person name="Zhang L."/>
            <person name="Zhang J."/>
            <person name="Zhu Y."/>
            <person name="Muzny D.M."/>
            <person name="Weinstock G."/>
            <person name="Gibbs R.A."/>
        </authorList>
    </citation>
    <scope>NUCLEOTIDE SEQUENCE [LARGE SCALE GENOMIC DNA]</scope>
    <source>
        <strain evidence="3">LSR1</strain>
    </source>
</reference>
<evidence type="ECO:0000313" key="3">
    <source>
        <dbReference type="Proteomes" id="UP000007819"/>
    </source>
</evidence>
<dbReference type="EnsemblMetazoa" id="XM_008185577.3">
    <property type="protein sequence ID" value="XP_008183799.1"/>
    <property type="gene ID" value="LOC100576035"/>
</dbReference>
<dbReference type="Proteomes" id="UP000007819">
    <property type="component" value="Chromosome X"/>
</dbReference>
<accession>A0A8R2B6C7</accession>
<dbReference type="OrthoDB" id="10472394at2759"/>
<feature type="region of interest" description="Disordered" evidence="1">
    <location>
        <begin position="1"/>
        <end position="53"/>
    </location>
</feature>
<dbReference type="RefSeq" id="XP_008183799.1">
    <property type="nucleotide sequence ID" value="XM_008185577.3"/>
</dbReference>
<proteinExistence type="predicted"/>
<dbReference type="AlphaFoldDB" id="A0A8R2B6C7"/>
<feature type="compositionally biased region" description="Low complexity" evidence="1">
    <location>
        <begin position="15"/>
        <end position="30"/>
    </location>
</feature>
<keyword evidence="3" id="KW-1185">Reference proteome</keyword>
<organism evidence="2 3">
    <name type="scientific">Acyrthosiphon pisum</name>
    <name type="common">Pea aphid</name>
    <dbReference type="NCBI Taxonomy" id="7029"/>
    <lineage>
        <taxon>Eukaryota</taxon>
        <taxon>Metazoa</taxon>
        <taxon>Ecdysozoa</taxon>
        <taxon>Arthropoda</taxon>
        <taxon>Hexapoda</taxon>
        <taxon>Insecta</taxon>
        <taxon>Pterygota</taxon>
        <taxon>Neoptera</taxon>
        <taxon>Paraneoptera</taxon>
        <taxon>Hemiptera</taxon>
        <taxon>Sternorrhyncha</taxon>
        <taxon>Aphidomorpha</taxon>
        <taxon>Aphidoidea</taxon>
        <taxon>Aphididae</taxon>
        <taxon>Macrosiphini</taxon>
        <taxon>Acyrthosiphon</taxon>
    </lineage>
</organism>
<name>A0A8R2B6C7_ACYPI</name>
<protein>
    <recommendedName>
        <fullName evidence="4">Chromo domain-containing protein</fullName>
    </recommendedName>
</protein>
<evidence type="ECO:0008006" key="4">
    <source>
        <dbReference type="Google" id="ProtNLM"/>
    </source>
</evidence>
<sequence length="188" mass="21609">MDNLRLLLDYDDSSSHSTLSSDSDGQSTDDGGYGSVGDTSEPEEILVDKRYPVPQPPPPMAIPFVQIDGEEEPIINFERRPRRQEDRYHPYSGMLSRGYEQTDHPLRSALRSADLMQGTFNGFEYRLTPRRITGSVIQRRQLFYFVEWVGGTNLPFPLEAHIMARHVPSMVLRYNRNVKINPSTCRYL</sequence>
<reference evidence="2" key="2">
    <citation type="submission" date="2022-06" db="UniProtKB">
        <authorList>
            <consortium name="EnsemblMetazoa"/>
        </authorList>
    </citation>
    <scope>IDENTIFICATION</scope>
</reference>